<dbReference type="PRINTS" id="PR00834">
    <property type="entry name" value="PROTEASES2C"/>
</dbReference>
<sequence length="567" mass="61407">MDYKPENDFYGNAPQKPFTEKNDYSQPAQRYVPQQQAFTPQPSNQPFEPPVPPQDFNPEKPLMPKEPQQNQPVEIPAVEMPQSEQFNPVQHTAVYQNGAFVTPEPPRFPQNAYGQPQPPYPPQGYYPQPVQQNIYARPEQQNVYAQPEQQNVYAQPKPPKQKSNKGLIAVIIVLSVLLAGSLAGILVYVLHNGSQHTAKNDDSVNGFHEFTLPDNGNGGGFFQQETTAPVVNDQSDYSDKIIPDYSGMKLEKKPSDAEKNTEYGSEYAFKSVSESVVGIMAYSDKDKTQLKSQGSGIIISQGGYLITNAHVIGNSKTAYAISVITSDGKEYNAGVVGFDSRTDLAVLKMDDAENLKPATFGDSSDLTLGEDVIIVGNPGGISYQNSMTKGVVSALDRDASNKSIVKFIQTDAAINPGNSGGPAVNMYGQVIGVASSKIAGVVYEGMGFCIPTATVKEIVDSLVKNGYVEGRVKIGIVGTAVDLETATYNNVPQGIYVDQVDKDGPCGGTKLAEGDIVTALDGETITNFSEIYNVLEKHKDGDKVTLKYYQASTGKEVEEEITLAADK</sequence>
<dbReference type="InterPro" id="IPR009003">
    <property type="entry name" value="Peptidase_S1_PA"/>
</dbReference>
<evidence type="ECO:0000313" key="6">
    <source>
        <dbReference type="EMBL" id="MBK6087069.1"/>
    </source>
</evidence>
<dbReference type="GO" id="GO:0004252">
    <property type="term" value="F:serine-type endopeptidase activity"/>
    <property type="evidence" value="ECO:0007669"/>
    <property type="project" value="InterPro"/>
</dbReference>
<dbReference type="InterPro" id="IPR001940">
    <property type="entry name" value="Peptidase_S1C"/>
</dbReference>
<dbReference type="SUPFAM" id="SSF50494">
    <property type="entry name" value="Trypsin-like serine proteases"/>
    <property type="match status" value="1"/>
</dbReference>
<feature type="region of interest" description="Disordered" evidence="3">
    <location>
        <begin position="1"/>
        <end position="70"/>
    </location>
</feature>
<reference evidence="6" key="1">
    <citation type="submission" date="2021-01" db="EMBL/GenBank/DDBJ databases">
        <title>Genome public.</title>
        <authorList>
            <person name="Liu C."/>
            <person name="Sun Q."/>
        </authorList>
    </citation>
    <scope>NUCLEOTIDE SEQUENCE</scope>
    <source>
        <strain evidence="6">M6</strain>
    </source>
</reference>
<dbReference type="RefSeq" id="WP_201426494.1">
    <property type="nucleotide sequence ID" value="NZ_JAEQMG010000003.1"/>
</dbReference>
<evidence type="ECO:0000256" key="1">
    <source>
        <dbReference type="ARBA" id="ARBA00022670"/>
    </source>
</evidence>
<organism evidence="6 7">
    <name type="scientific">Ruminococcus difficilis</name>
    <dbReference type="NCBI Taxonomy" id="2763069"/>
    <lineage>
        <taxon>Bacteria</taxon>
        <taxon>Bacillati</taxon>
        <taxon>Bacillota</taxon>
        <taxon>Clostridia</taxon>
        <taxon>Eubacteriales</taxon>
        <taxon>Oscillospiraceae</taxon>
        <taxon>Ruminococcus</taxon>
    </lineage>
</organism>
<feature type="transmembrane region" description="Helical" evidence="4">
    <location>
        <begin position="167"/>
        <end position="190"/>
    </location>
</feature>
<accession>A0A934U2G0</accession>
<evidence type="ECO:0000313" key="7">
    <source>
        <dbReference type="Proteomes" id="UP000633365"/>
    </source>
</evidence>
<dbReference type="Gene3D" id="2.40.10.120">
    <property type="match status" value="1"/>
</dbReference>
<dbReference type="Gene3D" id="2.30.42.10">
    <property type="match status" value="1"/>
</dbReference>
<dbReference type="Proteomes" id="UP000633365">
    <property type="component" value="Unassembled WGS sequence"/>
</dbReference>
<comment type="caution">
    <text evidence="6">The sequence shown here is derived from an EMBL/GenBank/DDBJ whole genome shotgun (WGS) entry which is preliminary data.</text>
</comment>
<keyword evidence="4" id="KW-0812">Transmembrane</keyword>
<keyword evidence="4" id="KW-1133">Transmembrane helix</keyword>
<keyword evidence="2" id="KW-0378">Hydrolase</keyword>
<dbReference type="GO" id="GO:0006508">
    <property type="term" value="P:proteolysis"/>
    <property type="evidence" value="ECO:0007669"/>
    <property type="project" value="UniProtKB-KW"/>
</dbReference>
<dbReference type="InterPro" id="IPR051201">
    <property type="entry name" value="Chloro_Bact_Ser_Proteases"/>
</dbReference>
<evidence type="ECO:0000256" key="4">
    <source>
        <dbReference type="SAM" id="Phobius"/>
    </source>
</evidence>
<feature type="region of interest" description="Disordered" evidence="3">
    <location>
        <begin position="102"/>
        <end position="121"/>
    </location>
</feature>
<dbReference type="SMART" id="SM00228">
    <property type="entry name" value="PDZ"/>
    <property type="match status" value="1"/>
</dbReference>
<keyword evidence="7" id="KW-1185">Reference proteome</keyword>
<dbReference type="InterPro" id="IPR036034">
    <property type="entry name" value="PDZ_sf"/>
</dbReference>
<dbReference type="PANTHER" id="PTHR43343">
    <property type="entry name" value="PEPTIDASE S12"/>
    <property type="match status" value="1"/>
</dbReference>
<keyword evidence="4" id="KW-0472">Membrane</keyword>
<evidence type="ECO:0000256" key="2">
    <source>
        <dbReference type="ARBA" id="ARBA00022801"/>
    </source>
</evidence>
<dbReference type="SUPFAM" id="SSF50156">
    <property type="entry name" value="PDZ domain-like"/>
    <property type="match status" value="1"/>
</dbReference>
<protein>
    <submittedName>
        <fullName evidence="6">Trypsin-like peptidase domain-containing protein</fullName>
    </submittedName>
</protein>
<dbReference type="Pfam" id="PF13365">
    <property type="entry name" value="Trypsin_2"/>
    <property type="match status" value="1"/>
</dbReference>
<dbReference type="InterPro" id="IPR001478">
    <property type="entry name" value="PDZ"/>
</dbReference>
<feature type="compositionally biased region" description="Polar residues" evidence="3">
    <location>
        <begin position="24"/>
        <end position="46"/>
    </location>
</feature>
<keyword evidence="1" id="KW-0645">Protease</keyword>
<dbReference type="AlphaFoldDB" id="A0A934U2G0"/>
<evidence type="ECO:0000259" key="5">
    <source>
        <dbReference type="SMART" id="SM00228"/>
    </source>
</evidence>
<name>A0A934U2G0_9FIRM</name>
<feature type="domain" description="PDZ" evidence="5">
    <location>
        <begin position="470"/>
        <end position="552"/>
    </location>
</feature>
<proteinExistence type="predicted"/>
<dbReference type="PANTHER" id="PTHR43343:SF3">
    <property type="entry name" value="PROTEASE DO-LIKE 8, CHLOROPLASTIC"/>
    <property type="match status" value="1"/>
</dbReference>
<evidence type="ECO:0000256" key="3">
    <source>
        <dbReference type="SAM" id="MobiDB-lite"/>
    </source>
</evidence>
<gene>
    <name evidence="6" type="ORF">JKK62_00050</name>
</gene>
<dbReference type="EMBL" id="JAEQMG010000003">
    <property type="protein sequence ID" value="MBK6087069.1"/>
    <property type="molecule type" value="Genomic_DNA"/>
</dbReference>
<dbReference type="Pfam" id="PF13180">
    <property type="entry name" value="PDZ_2"/>
    <property type="match status" value="1"/>
</dbReference>